<keyword evidence="5" id="KW-1185">Reference proteome</keyword>
<name>A0ABQ7JFM6_9APIC</name>
<dbReference type="Pfam" id="PF18098">
    <property type="entry name" value="RPN5_C"/>
    <property type="match status" value="1"/>
</dbReference>
<dbReference type="InterPro" id="IPR054559">
    <property type="entry name" value="PSMD12-CSN4-like_N"/>
</dbReference>
<feature type="domain" description="PCI" evidence="3">
    <location>
        <begin position="272"/>
        <end position="432"/>
    </location>
</feature>
<sequence length="481" mass="55763">MAGEAVSAILGELESLTNDPKATEDYSEEVKEVLGEIETLFKAERLNESVEKMLILEKKCRQACDASSSSILCCSILRMLRSIEDWDGVNEYIVILCKKRGQLKRAIIDIVRLCMNWLEEIQSPDIKVRLLKTLSGVTEGKIFVEVERARLTRYLAHQKEAEGNIDEAAILLQDLPVETFGAMDRREKAEFILDQMRLLLLKNDYVRCQIISRKINPKLLEATDFQDIKLSYYEYVIKLYLHEEALLDICKAYYSMLYTPKVEEDPVEWQRILQNYTLYLLLAPYSNEQNDLLNKLRKIDNTSLYILSNPTEDKRLSQMPIFQKIIDEFLTIELMVLPLAYEAELKQHAVFQNIPHPGGDERWTVLQKRVIQHNIRVIGSCCSQMTLSRLSFHLGLTLEECEKEVSELVSSGFLQAKIDRPAGIVRFSKPQETCDYLNKWAFDVGRVVDLLEETSHFIQKEKMLHTARKQKEQMIKKNIEP</sequence>
<protein>
    <submittedName>
        <fullName evidence="4">26s proteasome subunit p55</fullName>
    </submittedName>
</protein>
<dbReference type="InterPro" id="IPR036390">
    <property type="entry name" value="WH_DNA-bd_sf"/>
</dbReference>
<proteinExistence type="inferred from homology"/>
<dbReference type="PANTHER" id="PTHR10855">
    <property type="entry name" value="26S PROTEASOME NON-ATPASE REGULATORY SUBUNIT 12/COP9 SIGNALOSOME COMPLEX SUBUNIT 4"/>
    <property type="match status" value="1"/>
</dbReference>
<dbReference type="SUPFAM" id="SSF46785">
    <property type="entry name" value="Winged helix' DNA-binding domain"/>
    <property type="match status" value="1"/>
</dbReference>
<dbReference type="InterPro" id="IPR040134">
    <property type="entry name" value="PSMD12/CSN4"/>
</dbReference>
<dbReference type="Pfam" id="PF22241">
    <property type="entry name" value="PSMD12-CSN4_N"/>
    <property type="match status" value="1"/>
</dbReference>
<evidence type="ECO:0000256" key="2">
    <source>
        <dbReference type="ARBA" id="ARBA00022942"/>
    </source>
</evidence>
<keyword evidence="2 4" id="KW-0647">Proteasome</keyword>
<evidence type="ECO:0000313" key="4">
    <source>
        <dbReference type="EMBL" id="KAF8822817.1"/>
    </source>
</evidence>
<gene>
    <name evidence="4" type="ORF">IE077_002541</name>
</gene>
<evidence type="ECO:0000256" key="1">
    <source>
        <dbReference type="ARBA" id="ARBA00006397"/>
    </source>
</evidence>
<comment type="similarity">
    <text evidence="1">Belongs to the proteasome subunit p55 family.</text>
</comment>
<dbReference type="PROSITE" id="PS50250">
    <property type="entry name" value="PCI"/>
    <property type="match status" value="1"/>
</dbReference>
<dbReference type="PANTHER" id="PTHR10855:SF1">
    <property type="entry name" value="26S PROTEASOME NON-ATPASE REGULATORY SUBUNIT 12"/>
    <property type="match status" value="1"/>
</dbReference>
<dbReference type="Proteomes" id="UP000823046">
    <property type="component" value="Unassembled WGS sequence"/>
</dbReference>
<dbReference type="Gene3D" id="1.10.10.10">
    <property type="entry name" value="Winged helix-like DNA-binding domain superfamily/Winged helix DNA-binding domain"/>
    <property type="match status" value="1"/>
</dbReference>
<comment type="caution">
    <text evidence="4">The sequence shown here is derived from an EMBL/GenBank/DDBJ whole genome shotgun (WGS) entry which is preliminary data.</text>
</comment>
<dbReference type="InterPro" id="IPR000717">
    <property type="entry name" value="PCI_dom"/>
</dbReference>
<dbReference type="EMBL" id="JADAQX010000022">
    <property type="protein sequence ID" value="KAF8822817.1"/>
    <property type="molecule type" value="Genomic_DNA"/>
</dbReference>
<dbReference type="InterPro" id="IPR036388">
    <property type="entry name" value="WH-like_DNA-bd_sf"/>
</dbReference>
<accession>A0ABQ7JFM6</accession>
<evidence type="ECO:0000259" key="3">
    <source>
        <dbReference type="PROSITE" id="PS50250"/>
    </source>
</evidence>
<dbReference type="GO" id="GO:0000502">
    <property type="term" value="C:proteasome complex"/>
    <property type="evidence" value="ECO:0007669"/>
    <property type="project" value="UniProtKB-KW"/>
</dbReference>
<evidence type="ECO:0000313" key="5">
    <source>
        <dbReference type="Proteomes" id="UP000823046"/>
    </source>
</evidence>
<organism evidence="4 5">
    <name type="scientific">Cardiosporidium cionae</name>
    <dbReference type="NCBI Taxonomy" id="476202"/>
    <lineage>
        <taxon>Eukaryota</taxon>
        <taxon>Sar</taxon>
        <taxon>Alveolata</taxon>
        <taxon>Apicomplexa</taxon>
        <taxon>Aconoidasida</taxon>
        <taxon>Nephromycida</taxon>
        <taxon>Cardiosporidium</taxon>
    </lineage>
</organism>
<reference evidence="4 5" key="1">
    <citation type="journal article" date="2020" name="bioRxiv">
        <title>Metabolic contributions of an alphaproteobacterial endosymbiont in the apicomplexan Cardiosporidium cionae.</title>
        <authorList>
            <person name="Hunter E.S."/>
            <person name="Paight C.J."/>
            <person name="Lane C.E."/>
        </authorList>
    </citation>
    <scope>NUCLEOTIDE SEQUENCE [LARGE SCALE GENOMIC DNA]</scope>
    <source>
        <strain evidence="4">ESH_2018</strain>
    </source>
</reference>
<dbReference type="InterPro" id="IPR040896">
    <property type="entry name" value="RPN5_C"/>
</dbReference>
<dbReference type="SMART" id="SM00088">
    <property type="entry name" value="PINT"/>
    <property type="match status" value="1"/>
</dbReference>
<dbReference type="Pfam" id="PF01399">
    <property type="entry name" value="PCI"/>
    <property type="match status" value="1"/>
</dbReference>